<dbReference type="InterPro" id="IPR004555">
    <property type="entry name" value="G6PDH_assembly_OpcA"/>
</dbReference>
<dbReference type="PANTHER" id="PTHR38658">
    <property type="entry name" value="OXPP CYCLE PROTEIN OPCA-RELATED"/>
    <property type="match status" value="1"/>
</dbReference>
<feature type="region of interest" description="Disordered" evidence="1">
    <location>
        <begin position="244"/>
        <end position="267"/>
    </location>
</feature>
<dbReference type="AlphaFoldDB" id="L7W0Q5"/>
<name>L7W0Q5_9BACT</name>
<sequence length="340" mass="36635">MTTRLERTTAGEIVRTINEERHKIGATATGMVLTLIIVTDEENQSDATRAASFSAMEHPCRIITLIPRPGRVEPQLDANIDVGDTMGPGETVRLRLRGDLAEHGASVALPLLLPDTPVVVWWPTVCPDVPSEDPIGAMAQRRITDAAASRHPMHALGQRKEGYLAGDTDLAWTRTTVWRAMLAAALDQPFSPITGVDVSAERSNPSAALLQAWLQVALKVPVTLHRSNGPGITSVVIHTKTGPIELTRPDGRTGRLSRPGVASHDVPLPRRDLRDLIGEELRRLDPDDTYAEALAAVEVPSTRRRAPAKKPAPAVKKTAPADGPAKSAKPAPRKRAVKKA</sequence>
<feature type="compositionally biased region" description="Low complexity" evidence="1">
    <location>
        <begin position="309"/>
        <end position="330"/>
    </location>
</feature>
<evidence type="ECO:0000256" key="1">
    <source>
        <dbReference type="SAM" id="MobiDB-lite"/>
    </source>
</evidence>
<dbReference type="Pfam" id="PF20171">
    <property type="entry name" value="OpcA_G6PD_C"/>
    <property type="match status" value="1"/>
</dbReference>
<reference evidence="4" key="1">
    <citation type="submission" date="2012-09" db="EMBL/GenBank/DDBJ databases">
        <title>Metagenomic Characterization of a Microbial Community in Wastewater Detects High Levels of Antibiotic Resistance.</title>
        <authorList>
            <person name="Abrams M."/>
            <person name="Caldwell A."/>
            <person name="Vandaei E."/>
            <person name="Lee W."/>
            <person name="Perrott J."/>
            <person name="Khan S.Y."/>
            <person name="Ta J."/>
            <person name="Romero D."/>
            <person name="Nguyen V."/>
            <person name="Pourmand N."/>
            <person name="Ouverney C.C."/>
        </authorList>
    </citation>
    <scope>NUCLEOTIDE SEQUENCE</scope>
</reference>
<proteinExistence type="predicted"/>
<feature type="region of interest" description="Disordered" evidence="1">
    <location>
        <begin position="296"/>
        <end position="340"/>
    </location>
</feature>
<dbReference type="PANTHER" id="PTHR38658:SF1">
    <property type="entry name" value="OXPP CYCLE PROTEIN OPCA-RELATED"/>
    <property type="match status" value="1"/>
</dbReference>
<protein>
    <submittedName>
        <fullName evidence="4">OpcA, an allosteric effector of glucose-6-phosphate dehydrogenase, actinobacterial</fullName>
    </submittedName>
</protein>
<feature type="domain" description="Glucose-6-phosphate dehydrogenase assembly protein OpcA C-terminal" evidence="3">
    <location>
        <begin position="166"/>
        <end position="294"/>
    </location>
</feature>
<dbReference type="EMBL" id="JX649892">
    <property type="protein sequence ID" value="AGC72095.1"/>
    <property type="molecule type" value="Genomic_DNA"/>
</dbReference>
<accession>L7W0Q5</accession>
<evidence type="ECO:0000259" key="3">
    <source>
        <dbReference type="Pfam" id="PF20171"/>
    </source>
</evidence>
<evidence type="ECO:0000313" key="4">
    <source>
        <dbReference type="EMBL" id="AGC72095.1"/>
    </source>
</evidence>
<evidence type="ECO:0000259" key="2">
    <source>
        <dbReference type="Pfam" id="PF10128"/>
    </source>
</evidence>
<dbReference type="InterPro" id="IPR046801">
    <property type="entry name" value="OpcA_G6PD_N"/>
</dbReference>
<dbReference type="InterPro" id="IPR046802">
    <property type="entry name" value="OpcA_G6PD_C"/>
</dbReference>
<feature type="domain" description="Glucose-6-phosphate dehydrogenase assembly protein OpcA N-terminal" evidence="2">
    <location>
        <begin position="55"/>
        <end position="160"/>
    </location>
</feature>
<organism evidence="4">
    <name type="scientific">uncultured bacterium A1Q1_fos_160</name>
    <dbReference type="NCBI Taxonomy" id="1256550"/>
    <lineage>
        <taxon>Bacteria</taxon>
        <taxon>environmental samples</taxon>
    </lineage>
</organism>
<feature type="compositionally biased region" description="Basic residues" evidence="1">
    <location>
        <begin position="331"/>
        <end position="340"/>
    </location>
</feature>
<dbReference type="Pfam" id="PF10128">
    <property type="entry name" value="OpcA_G6PD_assem"/>
    <property type="match status" value="1"/>
</dbReference>